<dbReference type="Proteomes" id="UP001621418">
    <property type="component" value="Chromosome"/>
</dbReference>
<dbReference type="EMBL" id="CP109527">
    <property type="protein sequence ID" value="WTY36777.1"/>
    <property type="molecule type" value="Genomic_DNA"/>
</dbReference>
<evidence type="ECO:0000313" key="1">
    <source>
        <dbReference type="EMBL" id="WTY36777.1"/>
    </source>
</evidence>
<gene>
    <name evidence="1" type="ORF">OG308_02440</name>
</gene>
<protein>
    <submittedName>
        <fullName evidence="1">Uncharacterized protein</fullName>
    </submittedName>
</protein>
<proteinExistence type="predicted"/>
<name>A0ABZ1N9X3_9NOCA</name>
<reference evidence="1 2" key="1">
    <citation type="submission" date="2022-10" db="EMBL/GenBank/DDBJ databases">
        <title>The complete genomes of actinobacterial strains from the NBC collection.</title>
        <authorList>
            <person name="Joergensen T.S."/>
            <person name="Alvarez Arevalo M."/>
            <person name="Sterndorff E.B."/>
            <person name="Faurdal D."/>
            <person name="Vuksanovic O."/>
            <person name="Mourched A.-S."/>
            <person name="Charusanti P."/>
            <person name="Shaw S."/>
            <person name="Blin K."/>
            <person name="Weber T."/>
        </authorList>
    </citation>
    <scope>NUCLEOTIDE SEQUENCE [LARGE SCALE GENOMIC DNA]</scope>
    <source>
        <strain evidence="1 2">NBC_01413</strain>
    </source>
</reference>
<organism evidence="1 2">
    <name type="scientific">Nocardia salmonicida</name>
    <dbReference type="NCBI Taxonomy" id="53431"/>
    <lineage>
        <taxon>Bacteria</taxon>
        <taxon>Bacillati</taxon>
        <taxon>Actinomycetota</taxon>
        <taxon>Actinomycetes</taxon>
        <taxon>Mycobacteriales</taxon>
        <taxon>Nocardiaceae</taxon>
        <taxon>Nocardia</taxon>
    </lineage>
</organism>
<evidence type="ECO:0000313" key="2">
    <source>
        <dbReference type="Proteomes" id="UP001621418"/>
    </source>
</evidence>
<sequence>MSDLLWNEVKNFFDLNLMGTLPDLWVPDATVEDWQAVFDLVRSTRWAWDYAEDDTVRPLPAAAEVLPRPVDAEESVRLRVWPTPGVQVNFWLMSATEIDFDVDLRELQGQVGVDTLCDFVCAIGRRLGKSVFMSAEGQCGYPLLGFDPAADRVVLLADPIDHG</sequence>
<dbReference type="RefSeq" id="WP_405148882.1">
    <property type="nucleotide sequence ID" value="NZ_CP109527.1"/>
</dbReference>
<keyword evidence="2" id="KW-1185">Reference proteome</keyword>
<accession>A0ABZ1N9X3</accession>